<organism evidence="1 2">
    <name type="scientific">Clohesyomyces aquaticus</name>
    <dbReference type="NCBI Taxonomy" id="1231657"/>
    <lineage>
        <taxon>Eukaryota</taxon>
        <taxon>Fungi</taxon>
        <taxon>Dikarya</taxon>
        <taxon>Ascomycota</taxon>
        <taxon>Pezizomycotina</taxon>
        <taxon>Dothideomycetes</taxon>
        <taxon>Pleosporomycetidae</taxon>
        <taxon>Pleosporales</taxon>
        <taxon>Lindgomycetaceae</taxon>
        <taxon>Clohesyomyces</taxon>
    </lineage>
</organism>
<keyword evidence="2" id="KW-1185">Reference proteome</keyword>
<accession>A0A1Y1ZZU9</accession>
<evidence type="ECO:0000313" key="2">
    <source>
        <dbReference type="Proteomes" id="UP000193144"/>
    </source>
</evidence>
<gene>
    <name evidence="1" type="ORF">BCR34DRAFT_598536</name>
</gene>
<proteinExistence type="predicted"/>
<protein>
    <submittedName>
        <fullName evidence="1">Uncharacterized protein</fullName>
    </submittedName>
</protein>
<sequence length="166" mass="18168">MADQGDEIFLRRVIDGIESDSSDRLKEIILELCSSPGNQQFASTLADKLLTGRPRQLMASMRRDESTLLGTLSMTTLPEISTTRRRGRLQRLWPERVLSGLLVTGGSTNGAGVSSGITIQKRTKMETVKSTREIQGMYGMRIIGVRVIGGRNGIVAASAQRRMAAM</sequence>
<dbReference type="AlphaFoldDB" id="A0A1Y1ZZU9"/>
<dbReference type="Proteomes" id="UP000193144">
    <property type="component" value="Unassembled WGS sequence"/>
</dbReference>
<evidence type="ECO:0000313" key="1">
    <source>
        <dbReference type="EMBL" id="ORY15295.1"/>
    </source>
</evidence>
<name>A0A1Y1ZZU9_9PLEO</name>
<reference evidence="1 2" key="1">
    <citation type="submission" date="2016-07" db="EMBL/GenBank/DDBJ databases">
        <title>Pervasive Adenine N6-methylation of Active Genes in Fungi.</title>
        <authorList>
            <consortium name="DOE Joint Genome Institute"/>
            <person name="Mondo S.J."/>
            <person name="Dannebaum R.O."/>
            <person name="Kuo R.C."/>
            <person name="Labutti K."/>
            <person name="Haridas S."/>
            <person name="Kuo A."/>
            <person name="Salamov A."/>
            <person name="Ahrendt S.R."/>
            <person name="Lipzen A."/>
            <person name="Sullivan W."/>
            <person name="Andreopoulos W.B."/>
            <person name="Clum A."/>
            <person name="Lindquist E."/>
            <person name="Daum C."/>
            <person name="Ramamoorthy G.K."/>
            <person name="Gryganskyi A."/>
            <person name="Culley D."/>
            <person name="Magnuson J.K."/>
            <person name="James T.Y."/>
            <person name="O'Malley M.A."/>
            <person name="Stajich J.E."/>
            <person name="Spatafora J.W."/>
            <person name="Visel A."/>
            <person name="Grigoriev I.V."/>
        </authorList>
    </citation>
    <scope>NUCLEOTIDE SEQUENCE [LARGE SCALE GENOMIC DNA]</scope>
    <source>
        <strain evidence="1 2">CBS 115471</strain>
    </source>
</reference>
<dbReference type="EMBL" id="MCFA01000026">
    <property type="protein sequence ID" value="ORY15295.1"/>
    <property type="molecule type" value="Genomic_DNA"/>
</dbReference>
<comment type="caution">
    <text evidence="1">The sequence shown here is derived from an EMBL/GenBank/DDBJ whole genome shotgun (WGS) entry which is preliminary data.</text>
</comment>